<evidence type="ECO:0000313" key="1">
    <source>
        <dbReference type="EMBL" id="NWC83140.1"/>
    </source>
</evidence>
<dbReference type="RefSeq" id="WP_177011036.1">
    <property type="nucleotide sequence ID" value="NZ_JACARV010000080.1"/>
</dbReference>
<accession>A0A7Y7ZE46</accession>
<protein>
    <submittedName>
        <fullName evidence="1">Uncharacterized protein</fullName>
    </submittedName>
</protein>
<dbReference type="AlphaFoldDB" id="A0A7Y7ZE46"/>
<gene>
    <name evidence="1" type="ORF">HX798_23035</name>
</gene>
<sequence length="155" mass="17447">MSKLNYPRAPSDTARELATKILRGRFISDHRDYNRMLAAVRELGLPIEHAFCGESSERAISVVEAIAEVNLRSAPREKLERKLTTLRRKVEVSVSTSVQKFDPNRLGGPGAAGRERDRAREADYRNLIRMMIDRLGQELTRREAEVLASAPTTTA</sequence>
<reference evidence="1 2" key="1">
    <citation type="submission" date="2020-04" db="EMBL/GenBank/DDBJ databases">
        <title>Molecular characterization of pseudomonads from Agaricus bisporus reveal novel blotch 2 pathogens in Western Europe.</title>
        <authorList>
            <person name="Taparia T."/>
            <person name="Krijger M."/>
            <person name="Haynes E."/>
            <person name="Elpinstone J.G."/>
            <person name="Noble R."/>
            <person name="Van Der Wolf J."/>
        </authorList>
    </citation>
    <scope>NUCLEOTIDE SEQUENCE [LARGE SCALE GENOMIC DNA]</scope>
    <source>
        <strain evidence="1 2">P7765</strain>
    </source>
</reference>
<dbReference type="Proteomes" id="UP000542695">
    <property type="component" value="Unassembled WGS sequence"/>
</dbReference>
<evidence type="ECO:0000313" key="2">
    <source>
        <dbReference type="Proteomes" id="UP000542695"/>
    </source>
</evidence>
<name>A0A7Y7ZE46_PSEPU</name>
<organism evidence="1 2">
    <name type="scientific">Pseudomonas putida</name>
    <name type="common">Arthrobacter siderocapsulatus</name>
    <dbReference type="NCBI Taxonomy" id="303"/>
    <lineage>
        <taxon>Bacteria</taxon>
        <taxon>Pseudomonadati</taxon>
        <taxon>Pseudomonadota</taxon>
        <taxon>Gammaproteobacteria</taxon>
        <taxon>Pseudomonadales</taxon>
        <taxon>Pseudomonadaceae</taxon>
        <taxon>Pseudomonas</taxon>
    </lineage>
</organism>
<dbReference type="EMBL" id="JACARV010000080">
    <property type="protein sequence ID" value="NWC83140.1"/>
    <property type="molecule type" value="Genomic_DNA"/>
</dbReference>
<proteinExistence type="predicted"/>
<comment type="caution">
    <text evidence="1">The sequence shown here is derived from an EMBL/GenBank/DDBJ whole genome shotgun (WGS) entry which is preliminary data.</text>
</comment>